<protein>
    <submittedName>
        <fullName evidence="3">Uncharacterized protein</fullName>
    </submittedName>
</protein>
<dbReference type="EMBL" id="BEGY01000124">
    <property type="protein sequence ID" value="GAX84398.1"/>
    <property type="molecule type" value="Genomic_DNA"/>
</dbReference>
<evidence type="ECO:0000313" key="4">
    <source>
        <dbReference type="Proteomes" id="UP000232323"/>
    </source>
</evidence>
<accession>A0A250XMV9</accession>
<keyword evidence="2" id="KW-0732">Signal</keyword>
<sequence length="479" mass="51390">MKLMAASACIQVAHAVLICQSYNKEILRIMTKFGATCEAEVLTGYLVEQAGVHRRKKMDLRQQILLEVGVVRAKYHALFQNLPYSSRWPSDVNSTLDASAVISSVQLPTGNGNSSLADARVTGVATMNTSKCREDSTTISSIQVPLSAPDQADAGRSVAESSGQGDSQPKLLSDGSHVVEGKVDLESVLREALLPGGAILEFGSSSSRQSGDGKLLVGSSPVGVNSKPEVLRGSSLDDNDYKKVVRAAAWYFAAYSIAQQQQIQSGKLDAHDSHGTTFGAACPPSAMNASNSATLASLRPAPLGFNASHSAGRGSGRRGQDTGPSGGRGGRSSGLRAHAEELRHSIVSQQENDESRSVNMSALSGFSTIGHMSSSITTEASSTHPLITDLIMQQKQTHLFPRILSFGWLHHVYLIRAKTDPTCASLRTYQRAASPLPSSSKHHVQEELLHQKCIEEQEKTSKPSWADMVLEDEEEEIWP</sequence>
<comment type="caution">
    <text evidence="3">The sequence shown here is derived from an EMBL/GenBank/DDBJ whole genome shotgun (WGS) entry which is preliminary data.</text>
</comment>
<feature type="compositionally biased region" description="Acidic residues" evidence="1">
    <location>
        <begin position="469"/>
        <end position="479"/>
    </location>
</feature>
<reference evidence="3 4" key="1">
    <citation type="submission" date="2017-08" db="EMBL/GenBank/DDBJ databases">
        <title>Acidophilic green algal genome provides insights into adaptation to an acidic environment.</title>
        <authorList>
            <person name="Hirooka S."/>
            <person name="Hirose Y."/>
            <person name="Kanesaki Y."/>
            <person name="Higuchi S."/>
            <person name="Fujiwara T."/>
            <person name="Onuma R."/>
            <person name="Era A."/>
            <person name="Ohbayashi R."/>
            <person name="Uzuka A."/>
            <person name="Nozaki H."/>
            <person name="Yoshikawa H."/>
            <person name="Miyagishima S.Y."/>
        </authorList>
    </citation>
    <scope>NUCLEOTIDE SEQUENCE [LARGE SCALE GENOMIC DNA]</scope>
    <source>
        <strain evidence="3 4">NIES-2499</strain>
    </source>
</reference>
<feature type="region of interest" description="Disordered" evidence="1">
    <location>
        <begin position="132"/>
        <end position="175"/>
    </location>
</feature>
<feature type="region of interest" description="Disordered" evidence="1">
    <location>
        <begin position="304"/>
        <end position="334"/>
    </location>
</feature>
<evidence type="ECO:0000256" key="2">
    <source>
        <dbReference type="SAM" id="SignalP"/>
    </source>
</evidence>
<dbReference type="AlphaFoldDB" id="A0A250XMV9"/>
<proteinExistence type="predicted"/>
<gene>
    <name evidence="3" type="ORF">CEUSTIGMA_g11820.t1</name>
</gene>
<feature type="chain" id="PRO_5012197015" evidence="2">
    <location>
        <begin position="16"/>
        <end position="479"/>
    </location>
</feature>
<name>A0A250XMV9_9CHLO</name>
<organism evidence="3 4">
    <name type="scientific">Chlamydomonas eustigma</name>
    <dbReference type="NCBI Taxonomy" id="1157962"/>
    <lineage>
        <taxon>Eukaryota</taxon>
        <taxon>Viridiplantae</taxon>
        <taxon>Chlorophyta</taxon>
        <taxon>core chlorophytes</taxon>
        <taxon>Chlorophyceae</taxon>
        <taxon>CS clade</taxon>
        <taxon>Chlamydomonadales</taxon>
        <taxon>Chlamydomonadaceae</taxon>
        <taxon>Chlamydomonas</taxon>
    </lineage>
</organism>
<evidence type="ECO:0000256" key="1">
    <source>
        <dbReference type="SAM" id="MobiDB-lite"/>
    </source>
</evidence>
<evidence type="ECO:0000313" key="3">
    <source>
        <dbReference type="EMBL" id="GAX84398.1"/>
    </source>
</evidence>
<dbReference type="Proteomes" id="UP000232323">
    <property type="component" value="Unassembled WGS sequence"/>
</dbReference>
<keyword evidence="4" id="KW-1185">Reference proteome</keyword>
<feature type="region of interest" description="Disordered" evidence="1">
    <location>
        <begin position="455"/>
        <end position="479"/>
    </location>
</feature>
<feature type="region of interest" description="Disordered" evidence="1">
    <location>
        <begin position="205"/>
        <end position="227"/>
    </location>
</feature>
<feature type="signal peptide" evidence="2">
    <location>
        <begin position="1"/>
        <end position="15"/>
    </location>
</feature>